<dbReference type="EMBL" id="PPXG01000013">
    <property type="protein sequence ID" value="POH80774.1"/>
    <property type="molecule type" value="Genomic_DNA"/>
</dbReference>
<name>A0A2S4AHG1_STUST</name>
<gene>
    <name evidence="2" type="ORF">CXK91_22360</name>
</gene>
<dbReference type="AlphaFoldDB" id="A0A2S4AHG1"/>
<organism evidence="2 3">
    <name type="scientific">Stutzerimonas stutzeri</name>
    <name type="common">Pseudomonas stutzeri</name>
    <dbReference type="NCBI Taxonomy" id="316"/>
    <lineage>
        <taxon>Bacteria</taxon>
        <taxon>Pseudomonadati</taxon>
        <taxon>Pseudomonadota</taxon>
        <taxon>Gammaproteobacteria</taxon>
        <taxon>Pseudomonadales</taxon>
        <taxon>Pseudomonadaceae</taxon>
        <taxon>Stutzerimonas</taxon>
    </lineage>
</organism>
<evidence type="ECO:0000256" key="1">
    <source>
        <dbReference type="SAM" id="MobiDB-lite"/>
    </source>
</evidence>
<protein>
    <submittedName>
        <fullName evidence="2">Uncharacterized protein</fullName>
    </submittedName>
</protein>
<comment type="caution">
    <text evidence="2">The sequence shown here is derived from an EMBL/GenBank/DDBJ whole genome shotgun (WGS) entry which is preliminary data.</text>
</comment>
<sequence length="90" mass="9744">MTAGKPVNSLVLSGNRGLVLSGNKSSCYQAKKSAANPRRCWVFSPLNFPNSKYITFSRSAPFRWTTAKRHGEPRFAGQAKPGFPAGRAAS</sequence>
<evidence type="ECO:0000313" key="3">
    <source>
        <dbReference type="Proteomes" id="UP000237068"/>
    </source>
</evidence>
<accession>A0A2S4AHG1</accession>
<reference evidence="2 3" key="1">
    <citation type="submission" date="2018-01" db="EMBL/GenBank/DDBJ databases">
        <title>Denitrification phenotypes of diverse strains of Pseudomonas stutzeri.</title>
        <authorList>
            <person name="Milligan D.A."/>
            <person name="Bergaust L."/>
            <person name="Bakken L.R."/>
            <person name="Frostegard A."/>
        </authorList>
    </citation>
    <scope>NUCLEOTIDE SEQUENCE [LARGE SCALE GENOMIC DNA]</scope>
    <source>
        <strain evidence="2 3">24a13</strain>
    </source>
</reference>
<evidence type="ECO:0000313" key="2">
    <source>
        <dbReference type="EMBL" id="POH80774.1"/>
    </source>
</evidence>
<proteinExistence type="predicted"/>
<dbReference type="Proteomes" id="UP000237068">
    <property type="component" value="Unassembled WGS sequence"/>
</dbReference>
<dbReference type="OrthoDB" id="9016777at2"/>
<feature type="region of interest" description="Disordered" evidence="1">
    <location>
        <begin position="71"/>
        <end position="90"/>
    </location>
</feature>